<dbReference type="OrthoDB" id="1551288at2"/>
<dbReference type="RefSeq" id="WP_100860277.1">
    <property type="nucleotide sequence ID" value="NZ_PGCP01000018.1"/>
</dbReference>
<gene>
    <name evidence="2" type="ORF">CUC44_12640</name>
</gene>
<reference evidence="2 3" key="1">
    <citation type="submission" date="2017-11" db="EMBL/GenBank/DDBJ databases">
        <title>Draft genome sequence of environmental isolate Aeromonas lusitania sp. nov. MDC 2473.</title>
        <authorList>
            <person name="Colston S.M."/>
            <person name="Navarro A."/>
            <person name="Martinez-Murcia A.J."/>
            <person name="Graf J."/>
        </authorList>
    </citation>
    <scope>NUCLEOTIDE SEQUENCE [LARGE SCALE GENOMIC DNA]</scope>
    <source>
        <strain evidence="2 3">MDC 2473</strain>
    </source>
</reference>
<organism evidence="2 3">
    <name type="scientific">Aeromonas lusitana</name>
    <dbReference type="NCBI Taxonomy" id="931529"/>
    <lineage>
        <taxon>Bacteria</taxon>
        <taxon>Pseudomonadati</taxon>
        <taxon>Pseudomonadota</taxon>
        <taxon>Gammaproteobacteria</taxon>
        <taxon>Aeromonadales</taxon>
        <taxon>Aeromonadaceae</taxon>
        <taxon>Aeromonas</taxon>
    </lineage>
</organism>
<evidence type="ECO:0000256" key="1">
    <source>
        <dbReference type="SAM" id="SignalP"/>
    </source>
</evidence>
<keyword evidence="3" id="KW-1185">Reference proteome</keyword>
<feature type="signal peptide" evidence="1">
    <location>
        <begin position="1"/>
        <end position="30"/>
    </location>
</feature>
<proteinExistence type="predicted"/>
<dbReference type="Pfam" id="PF10048">
    <property type="entry name" value="DUF2282"/>
    <property type="match status" value="1"/>
</dbReference>
<evidence type="ECO:0000313" key="2">
    <source>
        <dbReference type="EMBL" id="PJC92923.1"/>
    </source>
</evidence>
<name>A0A2M8H8P5_9GAMM</name>
<comment type="caution">
    <text evidence="2">The sequence shown here is derived from an EMBL/GenBank/DDBJ whole genome shotgun (WGS) entry which is preliminary data.</text>
</comment>
<accession>A0A2M8H8P5</accession>
<dbReference type="Proteomes" id="UP000232060">
    <property type="component" value="Unassembled WGS sequence"/>
</dbReference>
<dbReference type="AlphaFoldDB" id="A0A2M8H8P5"/>
<sequence length="87" mass="8751">MNVKKSTAITCAMTGLLALGAQMVAAPAMAAEEKEKCYGVVKAGKNDCATKTASCAGTAKMDAQGDAFVVVPKGLCEKLAGGSLQPK</sequence>
<feature type="chain" id="PRO_5014779700" description="DUF2282 domain-containing protein" evidence="1">
    <location>
        <begin position="31"/>
        <end position="87"/>
    </location>
</feature>
<evidence type="ECO:0008006" key="4">
    <source>
        <dbReference type="Google" id="ProtNLM"/>
    </source>
</evidence>
<dbReference type="InterPro" id="IPR018740">
    <property type="entry name" value="DUF2282_membr"/>
</dbReference>
<evidence type="ECO:0000313" key="3">
    <source>
        <dbReference type="Proteomes" id="UP000232060"/>
    </source>
</evidence>
<protein>
    <recommendedName>
        <fullName evidence="4">DUF2282 domain-containing protein</fullName>
    </recommendedName>
</protein>
<dbReference type="EMBL" id="PGCP01000018">
    <property type="protein sequence ID" value="PJC92923.1"/>
    <property type="molecule type" value="Genomic_DNA"/>
</dbReference>
<keyword evidence="1" id="KW-0732">Signal</keyword>